<dbReference type="EMBL" id="JAJBPF010000148">
    <property type="protein sequence ID" value="MCB5645790.1"/>
    <property type="molecule type" value="Genomic_DNA"/>
</dbReference>
<organism evidence="2 3">
    <name type="scientific">Bifidobacterium breve</name>
    <dbReference type="NCBI Taxonomy" id="1685"/>
    <lineage>
        <taxon>Bacteria</taxon>
        <taxon>Bacillati</taxon>
        <taxon>Actinomycetota</taxon>
        <taxon>Actinomycetes</taxon>
        <taxon>Bifidobacteriales</taxon>
        <taxon>Bifidobacteriaceae</taxon>
        <taxon>Bifidobacterium</taxon>
    </lineage>
</organism>
<dbReference type="Proteomes" id="UP001198148">
    <property type="component" value="Unassembled WGS sequence"/>
</dbReference>
<dbReference type="GO" id="GO:0005840">
    <property type="term" value="C:ribosome"/>
    <property type="evidence" value="ECO:0007669"/>
    <property type="project" value="UniProtKB-KW"/>
</dbReference>
<name>A0AAW4U5A0_BIFBR</name>
<gene>
    <name evidence="2" type="ORF">LIP63_10620</name>
</gene>
<feature type="non-terminal residue" evidence="2">
    <location>
        <position position="43"/>
    </location>
</feature>
<keyword evidence="2" id="KW-0689">Ribosomal protein</keyword>
<reference evidence="2" key="1">
    <citation type="submission" date="2021-10" db="EMBL/GenBank/DDBJ databases">
        <title>Collection of gut derived symbiotic bacterial strains cultured from healthy donors.</title>
        <authorList>
            <person name="Lin H."/>
            <person name="Littmann E."/>
            <person name="Claire K."/>
            <person name="Pamer E."/>
        </authorList>
    </citation>
    <scope>NUCLEOTIDE SEQUENCE</scope>
    <source>
        <strain evidence="2">MSK.23.105</strain>
    </source>
</reference>
<protein>
    <submittedName>
        <fullName evidence="2">30S ribosomal protein S9</fullName>
    </submittedName>
</protein>
<feature type="region of interest" description="Disordered" evidence="1">
    <location>
        <begin position="1"/>
        <end position="43"/>
    </location>
</feature>
<evidence type="ECO:0000256" key="1">
    <source>
        <dbReference type="SAM" id="MobiDB-lite"/>
    </source>
</evidence>
<comment type="caution">
    <text evidence="2">The sequence shown here is derived from an EMBL/GenBank/DDBJ whole genome shotgun (WGS) entry which is preliminary data.</text>
</comment>
<accession>A0AAW4U5A0</accession>
<evidence type="ECO:0000313" key="3">
    <source>
        <dbReference type="Proteomes" id="UP001198148"/>
    </source>
</evidence>
<keyword evidence="2" id="KW-0687">Ribonucleoprotein</keyword>
<proteinExistence type="predicted"/>
<dbReference type="AlphaFoldDB" id="A0AAW4U5A0"/>
<evidence type="ECO:0000313" key="2">
    <source>
        <dbReference type="EMBL" id="MCB5645790.1"/>
    </source>
</evidence>
<sequence length="43" mass="4401">MAENTNDSQVVETEEEPTNYTTETNAGAGAGSPPTEPAYGTAP</sequence>
<feature type="compositionally biased region" description="Polar residues" evidence="1">
    <location>
        <begin position="1"/>
        <end position="11"/>
    </location>
</feature>